<name>A0A098E6Y4_9ZZZZ</name>
<reference evidence="1" key="1">
    <citation type="submission" date="2014-09" db="EMBL/GenBank/DDBJ databases">
        <authorList>
            <person name="Probst J Alexander"/>
        </authorList>
    </citation>
    <scope>NUCLEOTIDE SEQUENCE</scope>
</reference>
<organism evidence="1">
    <name type="scientific">groundwater metagenome</name>
    <dbReference type="NCBI Taxonomy" id="717931"/>
    <lineage>
        <taxon>unclassified sequences</taxon>
        <taxon>metagenomes</taxon>
        <taxon>ecological metagenomes</taxon>
    </lineage>
</organism>
<proteinExistence type="predicted"/>
<dbReference type="EMBL" id="CCXY01000075">
    <property type="protein sequence ID" value="CEG11732.1"/>
    <property type="molecule type" value="Genomic_DNA"/>
</dbReference>
<sequence length="77" mass="8428">MYDSSSGGADFVLKADNKKIIFEIGFGDKNEVIKQIKTTAKNINGFDYGIIISGGSSDIEMIEDKIIKVPLKLFLAI</sequence>
<evidence type="ECO:0000313" key="1">
    <source>
        <dbReference type="EMBL" id="CEG11732.1"/>
    </source>
</evidence>
<dbReference type="AlphaFoldDB" id="A0A098E6Y4"/>
<accession>A0A098E6Y4</accession>
<gene>
    <name evidence="1" type="ORF">MSIBF_A1660018</name>
</gene>
<protein>
    <recommendedName>
        <fullName evidence="2">DUF4143 domain-containing protein</fullName>
    </recommendedName>
</protein>
<evidence type="ECO:0008006" key="2">
    <source>
        <dbReference type="Google" id="ProtNLM"/>
    </source>
</evidence>